<evidence type="ECO:0000313" key="2">
    <source>
        <dbReference type="EMBL" id="CAG8718442.1"/>
    </source>
</evidence>
<sequence>TTREESLRIPRADYNKEEEPRERKNEEEAKPQSIEATLIEILRRLENLE</sequence>
<dbReference type="AlphaFoldDB" id="A0A9N9I3Z6"/>
<feature type="compositionally biased region" description="Basic and acidic residues" evidence="1">
    <location>
        <begin position="1"/>
        <end position="30"/>
    </location>
</feature>
<reference evidence="2" key="1">
    <citation type="submission" date="2021-06" db="EMBL/GenBank/DDBJ databases">
        <authorList>
            <person name="Kallberg Y."/>
            <person name="Tangrot J."/>
            <person name="Rosling A."/>
        </authorList>
    </citation>
    <scope>NUCLEOTIDE SEQUENCE</scope>
    <source>
        <strain evidence="2">FL130A</strain>
    </source>
</reference>
<dbReference type="Proteomes" id="UP000789508">
    <property type="component" value="Unassembled WGS sequence"/>
</dbReference>
<proteinExistence type="predicted"/>
<evidence type="ECO:0000313" key="3">
    <source>
        <dbReference type="Proteomes" id="UP000789508"/>
    </source>
</evidence>
<protein>
    <submittedName>
        <fullName evidence="2">3225_t:CDS:1</fullName>
    </submittedName>
</protein>
<name>A0A9N9I3Z6_9GLOM</name>
<keyword evidence="3" id="KW-1185">Reference proteome</keyword>
<organism evidence="2 3">
    <name type="scientific">Ambispora leptoticha</name>
    <dbReference type="NCBI Taxonomy" id="144679"/>
    <lineage>
        <taxon>Eukaryota</taxon>
        <taxon>Fungi</taxon>
        <taxon>Fungi incertae sedis</taxon>
        <taxon>Mucoromycota</taxon>
        <taxon>Glomeromycotina</taxon>
        <taxon>Glomeromycetes</taxon>
        <taxon>Archaeosporales</taxon>
        <taxon>Ambisporaceae</taxon>
        <taxon>Ambispora</taxon>
    </lineage>
</organism>
<dbReference type="EMBL" id="CAJVPS010025247">
    <property type="protein sequence ID" value="CAG8718442.1"/>
    <property type="molecule type" value="Genomic_DNA"/>
</dbReference>
<feature type="region of interest" description="Disordered" evidence="1">
    <location>
        <begin position="1"/>
        <end position="32"/>
    </location>
</feature>
<evidence type="ECO:0000256" key="1">
    <source>
        <dbReference type="SAM" id="MobiDB-lite"/>
    </source>
</evidence>
<feature type="non-terminal residue" evidence="2">
    <location>
        <position position="1"/>
    </location>
</feature>
<accession>A0A9N9I3Z6</accession>
<gene>
    <name evidence="2" type="ORF">ALEPTO_LOCUS12169</name>
</gene>
<comment type="caution">
    <text evidence="2">The sequence shown here is derived from an EMBL/GenBank/DDBJ whole genome shotgun (WGS) entry which is preliminary data.</text>
</comment>